<evidence type="ECO:0000256" key="1">
    <source>
        <dbReference type="SAM" id="MobiDB-lite"/>
    </source>
</evidence>
<sequence>MKYSAEVTRYAPSPNALANCAPASRRPTPAGGISLLPIPAPRPSPPPGRK</sequence>
<gene>
    <name evidence="2" type="ORF">GCM10023235_18760</name>
</gene>
<keyword evidence="3" id="KW-1185">Reference proteome</keyword>
<protein>
    <submittedName>
        <fullName evidence="2">Uncharacterized protein</fullName>
    </submittedName>
</protein>
<organism evidence="2 3">
    <name type="scientific">Kitasatospora terrestris</name>
    <dbReference type="NCBI Taxonomy" id="258051"/>
    <lineage>
        <taxon>Bacteria</taxon>
        <taxon>Bacillati</taxon>
        <taxon>Actinomycetota</taxon>
        <taxon>Actinomycetes</taxon>
        <taxon>Kitasatosporales</taxon>
        <taxon>Streptomycetaceae</taxon>
        <taxon>Kitasatospora</taxon>
    </lineage>
</organism>
<evidence type="ECO:0000313" key="3">
    <source>
        <dbReference type="Proteomes" id="UP001501752"/>
    </source>
</evidence>
<reference evidence="3" key="1">
    <citation type="journal article" date="2019" name="Int. J. Syst. Evol. Microbiol.">
        <title>The Global Catalogue of Microorganisms (GCM) 10K type strain sequencing project: providing services to taxonomists for standard genome sequencing and annotation.</title>
        <authorList>
            <consortium name="The Broad Institute Genomics Platform"/>
            <consortium name="The Broad Institute Genome Sequencing Center for Infectious Disease"/>
            <person name="Wu L."/>
            <person name="Ma J."/>
        </authorList>
    </citation>
    <scope>NUCLEOTIDE SEQUENCE [LARGE SCALE GENOMIC DNA]</scope>
    <source>
        <strain evidence="3">JCM 13006</strain>
    </source>
</reference>
<name>A0ABP9DLZ8_9ACTN</name>
<dbReference type="EMBL" id="BAABIS010000001">
    <property type="protein sequence ID" value="GAA4842982.1"/>
    <property type="molecule type" value="Genomic_DNA"/>
</dbReference>
<comment type="caution">
    <text evidence="2">The sequence shown here is derived from an EMBL/GenBank/DDBJ whole genome shotgun (WGS) entry which is preliminary data.</text>
</comment>
<evidence type="ECO:0000313" key="2">
    <source>
        <dbReference type="EMBL" id="GAA4842982.1"/>
    </source>
</evidence>
<accession>A0ABP9DLZ8</accession>
<feature type="compositionally biased region" description="Pro residues" evidence="1">
    <location>
        <begin position="38"/>
        <end position="50"/>
    </location>
</feature>
<feature type="region of interest" description="Disordered" evidence="1">
    <location>
        <begin position="18"/>
        <end position="50"/>
    </location>
</feature>
<dbReference type="Proteomes" id="UP001501752">
    <property type="component" value="Unassembled WGS sequence"/>
</dbReference>
<proteinExistence type="predicted"/>